<accession>A0ABZ0CT37</accession>
<dbReference type="SUPFAM" id="SSF55785">
    <property type="entry name" value="PYP-like sensor domain (PAS domain)"/>
    <property type="match status" value="1"/>
</dbReference>
<protein>
    <recommendedName>
        <fullName evidence="2">histidine kinase</fullName>
        <ecNumber evidence="2">2.7.13.3</ecNumber>
    </recommendedName>
</protein>
<dbReference type="InterPro" id="IPR011006">
    <property type="entry name" value="CheY-like_superfamily"/>
</dbReference>
<comment type="catalytic activity">
    <reaction evidence="1">
        <text>ATP + protein L-histidine = ADP + protein N-phospho-L-histidine.</text>
        <dbReference type="EC" id="2.7.13.3"/>
    </reaction>
</comment>
<evidence type="ECO:0000256" key="3">
    <source>
        <dbReference type="ARBA" id="ARBA00022679"/>
    </source>
</evidence>
<dbReference type="Pfam" id="PF00989">
    <property type="entry name" value="PAS"/>
    <property type="match status" value="1"/>
</dbReference>
<dbReference type="InterPro" id="IPR013767">
    <property type="entry name" value="PAS_fold"/>
</dbReference>
<evidence type="ECO:0000256" key="4">
    <source>
        <dbReference type="ARBA" id="ARBA00022777"/>
    </source>
</evidence>
<keyword evidence="5" id="KW-0597">Phosphoprotein</keyword>
<proteinExistence type="predicted"/>
<dbReference type="Pfam" id="PF00072">
    <property type="entry name" value="Response_reg"/>
    <property type="match status" value="1"/>
</dbReference>
<dbReference type="Proteomes" id="UP001303946">
    <property type="component" value="Chromosome"/>
</dbReference>
<dbReference type="NCBIfam" id="TIGR00229">
    <property type="entry name" value="sensory_box"/>
    <property type="match status" value="1"/>
</dbReference>
<keyword evidence="3" id="KW-0808">Transferase</keyword>
<dbReference type="EC" id="2.7.13.3" evidence="2"/>
<dbReference type="SUPFAM" id="SSF47384">
    <property type="entry name" value="Homodimeric domain of signal transducing histidine kinase"/>
    <property type="match status" value="1"/>
</dbReference>
<dbReference type="RefSeq" id="WP_316698277.1">
    <property type="nucleotide sequence ID" value="NZ_CP136336.1"/>
</dbReference>
<dbReference type="InterPro" id="IPR003661">
    <property type="entry name" value="HisK_dim/P_dom"/>
</dbReference>
<evidence type="ECO:0000313" key="9">
    <source>
        <dbReference type="Proteomes" id="UP001303946"/>
    </source>
</evidence>
<evidence type="ECO:0000259" key="7">
    <source>
        <dbReference type="PROSITE" id="PS50112"/>
    </source>
</evidence>
<dbReference type="Pfam" id="PF00512">
    <property type="entry name" value="HisKA"/>
    <property type="match status" value="1"/>
</dbReference>
<dbReference type="SUPFAM" id="SSF52172">
    <property type="entry name" value="CheY-like"/>
    <property type="match status" value="1"/>
</dbReference>
<keyword evidence="9" id="KW-1185">Reference proteome</keyword>
<feature type="domain" description="PAS" evidence="7">
    <location>
        <begin position="9"/>
        <end position="61"/>
    </location>
</feature>
<dbReference type="SMART" id="SM00388">
    <property type="entry name" value="HisKA"/>
    <property type="match status" value="1"/>
</dbReference>
<dbReference type="InterPro" id="IPR000014">
    <property type="entry name" value="PAS"/>
</dbReference>
<feature type="modified residue" description="4-aspartylphosphate" evidence="5">
    <location>
        <position position="284"/>
    </location>
</feature>
<dbReference type="CDD" id="cd00082">
    <property type="entry name" value="HisKA"/>
    <property type="match status" value="1"/>
</dbReference>
<dbReference type="InterPro" id="IPR001789">
    <property type="entry name" value="Sig_transdc_resp-reg_receiver"/>
</dbReference>
<dbReference type="PROSITE" id="PS50112">
    <property type="entry name" value="PAS"/>
    <property type="match status" value="1"/>
</dbReference>
<sequence length="370" mass="40460">MTEPDSPDPRERLADIVETAMDAIITIDATQRIVLFNEAACRMFLLAARDALGQPLDLLIPAVHRPAHREHVARYHEGDDAARRMGPVRALSGLRSDGTEFPIEATISRTGRGADMLMTVMVRDVTAVREAERTRLARAAAEAANRAKNEFLSRMSHELRTPLNAVLGITQLLRGRPGARLGGNENMQLELLHAAGLRLQVLIDRMLEFSRHPGGDFPLHFAAETSADEPPAGTVLYIEDNAVNALLVVEVLRQWPDVKVVVAATGTEGVQQARELDPSLVLLDMRLPDMSGDQVLHQLRVDPATRGLTVVALSASAMPLDVELAMNAGARAYWTKPFDFPSFLANVKALLSEAKRKRRLDSPAVNPPPA</sequence>
<dbReference type="Gene3D" id="1.10.287.130">
    <property type="match status" value="1"/>
</dbReference>
<keyword evidence="4" id="KW-0418">Kinase</keyword>
<evidence type="ECO:0000313" key="8">
    <source>
        <dbReference type="EMBL" id="WOB06043.1"/>
    </source>
</evidence>
<dbReference type="PROSITE" id="PS50110">
    <property type="entry name" value="RESPONSE_REGULATORY"/>
    <property type="match status" value="1"/>
</dbReference>
<dbReference type="SMART" id="SM00448">
    <property type="entry name" value="REC"/>
    <property type="match status" value="1"/>
</dbReference>
<evidence type="ECO:0000259" key="6">
    <source>
        <dbReference type="PROSITE" id="PS50110"/>
    </source>
</evidence>
<reference evidence="8 9" key="1">
    <citation type="submission" date="2023-10" db="EMBL/GenBank/DDBJ databases">
        <title>Bacteria for the degradation of biodegradable plastic PBAT(Polybutylene adipate terephthalate).</title>
        <authorList>
            <person name="Weon H.-Y."/>
            <person name="Yeon J."/>
        </authorList>
    </citation>
    <scope>NUCLEOTIDE SEQUENCE [LARGE SCALE GENOMIC DNA]</scope>
    <source>
        <strain evidence="8 9">SBD 7-3</strain>
    </source>
</reference>
<evidence type="ECO:0000256" key="1">
    <source>
        <dbReference type="ARBA" id="ARBA00000085"/>
    </source>
</evidence>
<feature type="domain" description="Response regulatory" evidence="6">
    <location>
        <begin position="234"/>
        <end position="351"/>
    </location>
</feature>
<evidence type="ECO:0000256" key="5">
    <source>
        <dbReference type="PROSITE-ProRule" id="PRU00169"/>
    </source>
</evidence>
<organism evidence="8 9">
    <name type="scientific">Piscinibacter gummiphilus</name>
    <dbReference type="NCBI Taxonomy" id="946333"/>
    <lineage>
        <taxon>Bacteria</taxon>
        <taxon>Pseudomonadati</taxon>
        <taxon>Pseudomonadota</taxon>
        <taxon>Betaproteobacteria</taxon>
        <taxon>Burkholderiales</taxon>
        <taxon>Sphaerotilaceae</taxon>
        <taxon>Piscinibacter</taxon>
    </lineage>
</organism>
<dbReference type="EMBL" id="CP136336">
    <property type="protein sequence ID" value="WOB06043.1"/>
    <property type="molecule type" value="Genomic_DNA"/>
</dbReference>
<dbReference type="PANTHER" id="PTHR43047">
    <property type="entry name" value="TWO-COMPONENT HISTIDINE PROTEIN KINASE"/>
    <property type="match status" value="1"/>
</dbReference>
<dbReference type="InterPro" id="IPR036097">
    <property type="entry name" value="HisK_dim/P_sf"/>
</dbReference>
<dbReference type="CDD" id="cd00130">
    <property type="entry name" value="PAS"/>
    <property type="match status" value="1"/>
</dbReference>
<dbReference type="Gene3D" id="3.30.450.20">
    <property type="entry name" value="PAS domain"/>
    <property type="match status" value="1"/>
</dbReference>
<evidence type="ECO:0000256" key="2">
    <source>
        <dbReference type="ARBA" id="ARBA00012438"/>
    </source>
</evidence>
<gene>
    <name evidence="8" type="ORF">RXV79_14040</name>
</gene>
<dbReference type="InterPro" id="IPR035965">
    <property type="entry name" value="PAS-like_dom_sf"/>
</dbReference>
<name>A0ABZ0CT37_9BURK</name>
<dbReference type="Gene3D" id="3.40.50.2300">
    <property type="match status" value="1"/>
</dbReference>
<dbReference type="SMART" id="SM00091">
    <property type="entry name" value="PAS"/>
    <property type="match status" value="1"/>
</dbReference>